<sequence length="344" mass="36907">MPDVFGESGERLRERIGSLAQVMRVDSFIEAEGAAQGTRRVRLVNGGGLEIEVHPDRALDIGQVTVDGVPFAWMSPTGMTGPDAAEPAGQGWLRTFGGGLLATCGLDTFGPPATDAGTHLGQHGRIGTQRATVVCAEATGTGVVVEGVVRQSAVFGENLVLRRRISSAAGSDTIVIDDVVTNEAFHDQPHMVLYHLNLGWPLLDEDTTVTIPAERVRPRDSDAEAGMAEREVFGAPTPDFREQVFIHEFDGASNREVIVHNPRNGLEFRVDIDPAQLGTVFQWKMKGQGHYALGIEPANTPIIDGRPAARSAGRLPHLAPGESARYTVTIRLRRAPVASSEETA</sequence>
<reference evidence="2" key="1">
    <citation type="journal article" date="2019" name="Int. J. Syst. Evol. Microbiol.">
        <title>The Global Catalogue of Microorganisms (GCM) 10K type strain sequencing project: providing services to taxonomists for standard genome sequencing and annotation.</title>
        <authorList>
            <consortium name="The Broad Institute Genomics Platform"/>
            <consortium name="The Broad Institute Genome Sequencing Center for Infectious Disease"/>
            <person name="Wu L."/>
            <person name="Ma J."/>
        </authorList>
    </citation>
    <scope>NUCLEOTIDE SEQUENCE [LARGE SCALE GENOMIC DNA]</scope>
    <source>
        <strain evidence="2">CCUG 50754</strain>
    </source>
</reference>
<keyword evidence="2" id="KW-1185">Reference proteome</keyword>
<protein>
    <submittedName>
        <fullName evidence="1">Aldose 1-epimerase family protein</fullName>
    </submittedName>
</protein>
<evidence type="ECO:0000313" key="2">
    <source>
        <dbReference type="Proteomes" id="UP001597042"/>
    </source>
</evidence>
<dbReference type="SUPFAM" id="SSF74650">
    <property type="entry name" value="Galactose mutarotase-like"/>
    <property type="match status" value="1"/>
</dbReference>
<accession>A0ABW2ZMS4</accession>
<dbReference type="InterPro" id="IPR011013">
    <property type="entry name" value="Gal_mutarotase_sf_dom"/>
</dbReference>
<organism evidence="1 2">
    <name type="scientific">Microbacterium koreense</name>
    <dbReference type="NCBI Taxonomy" id="323761"/>
    <lineage>
        <taxon>Bacteria</taxon>
        <taxon>Bacillati</taxon>
        <taxon>Actinomycetota</taxon>
        <taxon>Actinomycetes</taxon>
        <taxon>Micrococcales</taxon>
        <taxon>Microbacteriaceae</taxon>
        <taxon>Microbacterium</taxon>
    </lineage>
</organism>
<dbReference type="CDD" id="cd09023">
    <property type="entry name" value="Aldose_epim_Ec_c4013"/>
    <property type="match status" value="1"/>
</dbReference>
<comment type="caution">
    <text evidence="1">The sequence shown here is derived from an EMBL/GenBank/DDBJ whole genome shotgun (WGS) entry which is preliminary data.</text>
</comment>
<dbReference type="InterPro" id="IPR014718">
    <property type="entry name" value="GH-type_carb-bd"/>
</dbReference>
<dbReference type="InterPro" id="IPR027839">
    <property type="entry name" value="DUF4432"/>
</dbReference>
<dbReference type="RefSeq" id="WP_378751471.1">
    <property type="nucleotide sequence ID" value="NZ_JBHSSV010000005.1"/>
</dbReference>
<gene>
    <name evidence="1" type="ORF">ACFQZV_01255</name>
</gene>
<evidence type="ECO:0000313" key="1">
    <source>
        <dbReference type="EMBL" id="MFD0779922.1"/>
    </source>
</evidence>
<dbReference type="EMBL" id="JBHTIM010000001">
    <property type="protein sequence ID" value="MFD0779922.1"/>
    <property type="molecule type" value="Genomic_DNA"/>
</dbReference>
<proteinExistence type="predicted"/>
<dbReference type="Gene3D" id="2.70.98.10">
    <property type="match status" value="1"/>
</dbReference>
<dbReference type="Pfam" id="PF14486">
    <property type="entry name" value="DUF4432"/>
    <property type="match status" value="1"/>
</dbReference>
<name>A0ABW2ZMS4_9MICO</name>
<dbReference type="Proteomes" id="UP001597042">
    <property type="component" value="Unassembled WGS sequence"/>
</dbReference>